<keyword evidence="4" id="KW-1185">Reference proteome</keyword>
<evidence type="ECO:0000313" key="3">
    <source>
        <dbReference type="Proteomes" id="UP000834503"/>
    </source>
</evidence>
<comment type="caution">
    <text evidence="1">The sequence shown here is derived from an EMBL/GenBank/DDBJ whole genome shotgun (WGS) entry which is preliminary data.</text>
</comment>
<organism evidence="1 3">
    <name type="scientific">Citrobacter werkmanii</name>
    <dbReference type="NCBI Taxonomy" id="67827"/>
    <lineage>
        <taxon>Bacteria</taxon>
        <taxon>Pseudomonadati</taxon>
        <taxon>Pseudomonadota</taxon>
        <taxon>Gammaproteobacteria</taxon>
        <taxon>Enterobacterales</taxon>
        <taxon>Enterobacteriaceae</taxon>
        <taxon>Citrobacter</taxon>
        <taxon>Citrobacter freundii complex</taxon>
    </lineage>
</organism>
<evidence type="ECO:0000313" key="1">
    <source>
        <dbReference type="EMBL" id="CAB5610307.1"/>
    </source>
</evidence>
<dbReference type="EMBL" id="CAIIUA010000001">
    <property type="protein sequence ID" value="CAC9240622.1"/>
    <property type="molecule type" value="Genomic_DNA"/>
</dbReference>
<dbReference type="Proteomes" id="UP000834503">
    <property type="component" value="Unassembled WGS sequence"/>
</dbReference>
<reference evidence="1" key="1">
    <citation type="submission" date="2020-05" db="EMBL/GenBank/DDBJ databases">
        <authorList>
            <person name="Delgado-Blas J."/>
        </authorList>
    </citation>
    <scope>NUCLEOTIDE SEQUENCE</scope>
    <source>
        <strain evidence="1">BB1459</strain>
        <strain evidence="2">BB1480</strain>
    </source>
</reference>
<dbReference type="EMBL" id="CAHPQX010000063">
    <property type="protein sequence ID" value="CAB5610307.1"/>
    <property type="molecule type" value="Genomic_DNA"/>
</dbReference>
<proteinExistence type="predicted"/>
<evidence type="ECO:0000313" key="2">
    <source>
        <dbReference type="EMBL" id="CAC9240622.1"/>
    </source>
</evidence>
<gene>
    <name evidence="1" type="ORF">GHA_05704</name>
    <name evidence="2" type="ORF">TML_04710</name>
</gene>
<dbReference type="AlphaFoldDB" id="A0A9N8CYK9"/>
<name>A0A9N8CYK9_9ENTR</name>
<dbReference type="Proteomes" id="UP000837205">
    <property type="component" value="Unassembled WGS sequence"/>
</dbReference>
<dbReference type="RefSeq" id="WP_055321442.1">
    <property type="nucleotide sequence ID" value="NZ_CAHPQT010000083.1"/>
</dbReference>
<evidence type="ECO:0000313" key="4">
    <source>
        <dbReference type="Proteomes" id="UP000837205"/>
    </source>
</evidence>
<accession>A0A9N8CYK9</accession>
<protein>
    <submittedName>
        <fullName evidence="1">Uncharacterized protein</fullName>
    </submittedName>
</protein>
<sequence length="80" mass="9244">MPHACKISEVIELLQQHQNDDFLLCSVWYEDDVHNVDDSVTTEEARAAYAMQPAITTQNRAFTCSHWRPHLTPSDSKWIT</sequence>